<comment type="catalytic activity">
    <reaction evidence="5">
        <text>alpha-D-glucose = beta-D-glucose</text>
        <dbReference type="Rhea" id="RHEA:10264"/>
        <dbReference type="ChEBI" id="CHEBI:15903"/>
        <dbReference type="ChEBI" id="CHEBI:17925"/>
        <dbReference type="EC" id="5.1.3.3"/>
    </reaction>
</comment>
<comment type="similarity">
    <text evidence="2 5">Belongs to the aldose epimerase family.</text>
</comment>
<comment type="pathway">
    <text evidence="1 5">Carbohydrate metabolism; hexose metabolism.</text>
</comment>
<dbReference type="GO" id="GO:0030246">
    <property type="term" value="F:carbohydrate binding"/>
    <property type="evidence" value="ECO:0007669"/>
    <property type="project" value="InterPro"/>
</dbReference>
<reference evidence="9 10" key="1">
    <citation type="submission" date="2019-05" db="EMBL/GenBank/DDBJ databases">
        <title>OXA-830, a novel chromosomally encoded expanded-spectrum class D beta-lactamase in Aeromonas simiae.</title>
        <authorList>
            <person name="Zhou W."/>
            <person name="Chen Q."/>
        </authorList>
    </citation>
    <scope>NUCLEOTIDE SEQUENCE [LARGE SCALE GENOMIC DNA]</scope>
    <source>
        <strain evidence="9 10">A6</strain>
    </source>
</reference>
<evidence type="ECO:0000256" key="8">
    <source>
        <dbReference type="PIRSR" id="PIRSR005096-3"/>
    </source>
</evidence>
<dbReference type="PIRSF" id="PIRSF005096">
    <property type="entry name" value="GALM"/>
    <property type="match status" value="1"/>
</dbReference>
<feature type="binding site" evidence="7">
    <location>
        <position position="225"/>
    </location>
    <ligand>
        <name>beta-D-galactose</name>
        <dbReference type="ChEBI" id="CHEBI:27667"/>
    </ligand>
</feature>
<feature type="binding site" evidence="8">
    <location>
        <begin position="62"/>
        <end position="63"/>
    </location>
    <ligand>
        <name>beta-D-galactose</name>
        <dbReference type="ChEBI" id="CHEBI:27667"/>
    </ligand>
</feature>
<feature type="active site" description="Proton acceptor" evidence="6">
    <location>
        <position position="287"/>
    </location>
</feature>
<accession>A0A5J6X1S7</accession>
<dbReference type="EMBL" id="CP040449">
    <property type="protein sequence ID" value="QFI56188.1"/>
    <property type="molecule type" value="Genomic_DNA"/>
</dbReference>
<dbReference type="EC" id="5.1.3.3" evidence="5"/>
<evidence type="ECO:0000256" key="3">
    <source>
        <dbReference type="ARBA" id="ARBA00023235"/>
    </source>
</evidence>
<dbReference type="SUPFAM" id="SSF74650">
    <property type="entry name" value="Galactose mutarotase-like"/>
    <property type="match status" value="1"/>
</dbReference>
<dbReference type="PANTHER" id="PTHR10091:SF0">
    <property type="entry name" value="GALACTOSE MUTAROTASE"/>
    <property type="match status" value="1"/>
</dbReference>
<dbReference type="PANTHER" id="PTHR10091">
    <property type="entry name" value="ALDOSE-1-EPIMERASE"/>
    <property type="match status" value="1"/>
</dbReference>
<dbReference type="NCBIfam" id="NF008277">
    <property type="entry name" value="PRK11055.1"/>
    <property type="match status" value="1"/>
</dbReference>
<organism evidence="9 10">
    <name type="scientific">Aeromonas simiae</name>
    <dbReference type="NCBI Taxonomy" id="218936"/>
    <lineage>
        <taxon>Bacteria</taxon>
        <taxon>Pseudomonadati</taxon>
        <taxon>Pseudomonadota</taxon>
        <taxon>Gammaproteobacteria</taxon>
        <taxon>Aeromonadales</taxon>
        <taxon>Aeromonadaceae</taxon>
        <taxon>Aeromonas</taxon>
    </lineage>
</organism>
<dbReference type="CDD" id="cd09019">
    <property type="entry name" value="galactose_mutarotase_like"/>
    <property type="match status" value="1"/>
</dbReference>
<feature type="active site" description="Proton donor" evidence="6">
    <location>
        <position position="158"/>
    </location>
</feature>
<dbReference type="RefSeq" id="WP_193002585.1">
    <property type="nucleotide sequence ID" value="NZ_CP040449.1"/>
</dbReference>
<keyword evidence="10" id="KW-1185">Reference proteome</keyword>
<dbReference type="Pfam" id="PF01263">
    <property type="entry name" value="Aldose_epim"/>
    <property type="match status" value="1"/>
</dbReference>
<dbReference type="AlphaFoldDB" id="A0A5J6X1S7"/>
<evidence type="ECO:0000313" key="9">
    <source>
        <dbReference type="EMBL" id="QFI56188.1"/>
    </source>
</evidence>
<dbReference type="InterPro" id="IPR047215">
    <property type="entry name" value="Galactose_mutarotase-like"/>
</dbReference>
<dbReference type="InterPro" id="IPR015443">
    <property type="entry name" value="Aldose_1-epimerase"/>
</dbReference>
<sequence length="322" mass="35505">MNAFCLESESGLRLEGLTLGAALTSLTLPLAEGRRELLLGCRPQDYPRQQVWLGAVAGRFANRIGGAELRREGQCWPLDANQPPHCLHGGSGGFHRREWTLVEQASDRVVLALSSVDGDQGFPGNLEVTLCYRLAGNDLLIEFDASTDRPTPVSLTSHAYFNLDGGSDVRAHSLTLRADHFLPTTPDGIPLSAAVVEGVFDLRRERRLAADWGSHPQQRQARGYDHAFVLTPGEAQWAARLVSGDGRVTMEMYTDQPSVQLYTGNWLAGTPDRQGGVHEDYAGVCLEAQQLPDSPNRPELGDPWLLPGEHYRHRTRYRFLGT</sequence>
<proteinExistence type="inferred from homology"/>
<dbReference type="Gene3D" id="2.70.98.10">
    <property type="match status" value="1"/>
</dbReference>
<name>A0A5J6X1S7_9GAMM</name>
<dbReference type="GO" id="GO:0033499">
    <property type="term" value="P:galactose catabolic process via UDP-galactose, Leloir pathway"/>
    <property type="evidence" value="ECO:0007669"/>
    <property type="project" value="TreeGrafter"/>
</dbReference>
<evidence type="ECO:0000256" key="4">
    <source>
        <dbReference type="ARBA" id="ARBA00023277"/>
    </source>
</evidence>
<dbReference type="GO" id="GO:0005737">
    <property type="term" value="C:cytoplasm"/>
    <property type="evidence" value="ECO:0007669"/>
    <property type="project" value="TreeGrafter"/>
</dbReference>
<feature type="binding site" evidence="8">
    <location>
        <begin position="158"/>
        <end position="160"/>
    </location>
    <ligand>
        <name>beta-D-galactose</name>
        <dbReference type="ChEBI" id="CHEBI:27667"/>
    </ligand>
</feature>
<dbReference type="InterPro" id="IPR011013">
    <property type="entry name" value="Gal_mutarotase_sf_dom"/>
</dbReference>
<dbReference type="InterPro" id="IPR008183">
    <property type="entry name" value="Aldose_1/G6P_1-epimerase"/>
</dbReference>
<evidence type="ECO:0000256" key="1">
    <source>
        <dbReference type="ARBA" id="ARBA00005028"/>
    </source>
</evidence>
<keyword evidence="3 5" id="KW-0413">Isomerase</keyword>
<evidence type="ECO:0000256" key="5">
    <source>
        <dbReference type="PIRNR" id="PIRNR005096"/>
    </source>
</evidence>
<evidence type="ECO:0000256" key="2">
    <source>
        <dbReference type="ARBA" id="ARBA00006206"/>
    </source>
</evidence>
<dbReference type="KEGG" id="asim:FE240_16785"/>
<evidence type="ECO:0000313" key="10">
    <source>
        <dbReference type="Proteomes" id="UP000594034"/>
    </source>
</evidence>
<dbReference type="GO" id="GO:0006006">
    <property type="term" value="P:glucose metabolic process"/>
    <property type="evidence" value="ECO:0007669"/>
    <property type="project" value="TreeGrafter"/>
</dbReference>
<dbReference type="InterPro" id="IPR014718">
    <property type="entry name" value="GH-type_carb-bd"/>
</dbReference>
<evidence type="ECO:0000256" key="6">
    <source>
        <dbReference type="PIRSR" id="PIRSR005096-1"/>
    </source>
</evidence>
<dbReference type="GO" id="GO:0004034">
    <property type="term" value="F:aldose 1-epimerase activity"/>
    <property type="evidence" value="ECO:0007669"/>
    <property type="project" value="UniProtKB-EC"/>
</dbReference>
<protein>
    <recommendedName>
        <fullName evidence="5">Aldose 1-epimerase</fullName>
        <ecNumber evidence="5">5.1.3.3</ecNumber>
    </recommendedName>
</protein>
<gene>
    <name evidence="9" type="ORF">FE240_16785</name>
</gene>
<dbReference type="UniPathway" id="UPA00242"/>
<evidence type="ECO:0000256" key="7">
    <source>
        <dbReference type="PIRSR" id="PIRSR005096-2"/>
    </source>
</evidence>
<keyword evidence="4 5" id="KW-0119">Carbohydrate metabolism</keyword>
<dbReference type="Proteomes" id="UP000594034">
    <property type="component" value="Chromosome"/>
</dbReference>